<feature type="compositionally biased region" description="Basic and acidic residues" evidence="1">
    <location>
        <begin position="31"/>
        <end position="41"/>
    </location>
</feature>
<dbReference type="EnsemblMetazoa" id="GPAI017303-RA">
    <property type="protein sequence ID" value="GPAI017303-PA"/>
    <property type="gene ID" value="GPAI017303"/>
</dbReference>
<keyword evidence="2" id="KW-0472">Membrane</keyword>
<keyword evidence="4" id="KW-1185">Reference proteome</keyword>
<feature type="region of interest" description="Disordered" evidence="1">
    <location>
        <begin position="31"/>
        <end position="51"/>
    </location>
</feature>
<accession>A0A1A9ZK29</accession>
<name>A0A1A9ZK29_GLOPL</name>
<evidence type="ECO:0000256" key="2">
    <source>
        <dbReference type="SAM" id="Phobius"/>
    </source>
</evidence>
<dbReference type="VEuPathDB" id="VectorBase:GPAI017303"/>
<keyword evidence="2" id="KW-0812">Transmembrane</keyword>
<feature type="transmembrane region" description="Helical" evidence="2">
    <location>
        <begin position="85"/>
        <end position="103"/>
    </location>
</feature>
<protein>
    <submittedName>
        <fullName evidence="3">Uncharacterized protein</fullName>
    </submittedName>
</protein>
<evidence type="ECO:0000256" key="1">
    <source>
        <dbReference type="SAM" id="MobiDB-lite"/>
    </source>
</evidence>
<sequence>MSVAVSSLEQDYRNGITNRLLMFLDTNMRSKVHEQSTKSPDKGGNQNTDDILQQKYRKCTHRAHISTYSSCVDDEEEDNQGSSQGAIIIHMVTFFFIALTINFSNF</sequence>
<reference evidence="4" key="1">
    <citation type="submission" date="2014-03" db="EMBL/GenBank/DDBJ databases">
        <authorList>
            <person name="Aksoy S."/>
            <person name="Warren W."/>
            <person name="Wilson R.K."/>
        </authorList>
    </citation>
    <scope>NUCLEOTIDE SEQUENCE [LARGE SCALE GENOMIC DNA]</scope>
    <source>
        <strain evidence="4">IAEA</strain>
    </source>
</reference>
<dbReference type="AlphaFoldDB" id="A0A1A9ZK29"/>
<reference evidence="3" key="2">
    <citation type="submission" date="2020-05" db="UniProtKB">
        <authorList>
            <consortium name="EnsemblMetazoa"/>
        </authorList>
    </citation>
    <scope>IDENTIFICATION</scope>
    <source>
        <strain evidence="3">IAEA</strain>
    </source>
</reference>
<proteinExistence type="predicted"/>
<evidence type="ECO:0000313" key="3">
    <source>
        <dbReference type="EnsemblMetazoa" id="GPAI017303-PA"/>
    </source>
</evidence>
<evidence type="ECO:0000313" key="4">
    <source>
        <dbReference type="Proteomes" id="UP000092445"/>
    </source>
</evidence>
<keyword evidence="2" id="KW-1133">Transmembrane helix</keyword>
<organism evidence="3 4">
    <name type="scientific">Glossina pallidipes</name>
    <name type="common">Tsetse fly</name>
    <dbReference type="NCBI Taxonomy" id="7398"/>
    <lineage>
        <taxon>Eukaryota</taxon>
        <taxon>Metazoa</taxon>
        <taxon>Ecdysozoa</taxon>
        <taxon>Arthropoda</taxon>
        <taxon>Hexapoda</taxon>
        <taxon>Insecta</taxon>
        <taxon>Pterygota</taxon>
        <taxon>Neoptera</taxon>
        <taxon>Endopterygota</taxon>
        <taxon>Diptera</taxon>
        <taxon>Brachycera</taxon>
        <taxon>Muscomorpha</taxon>
        <taxon>Hippoboscoidea</taxon>
        <taxon>Glossinidae</taxon>
        <taxon>Glossina</taxon>
    </lineage>
</organism>
<dbReference type="Proteomes" id="UP000092445">
    <property type="component" value="Unassembled WGS sequence"/>
</dbReference>